<evidence type="ECO:0000256" key="5">
    <source>
        <dbReference type="ARBA" id="ARBA00012216"/>
    </source>
</evidence>
<evidence type="ECO:0000256" key="8">
    <source>
        <dbReference type="ARBA" id="ARBA00022741"/>
    </source>
</evidence>
<dbReference type="Gene3D" id="3.30.470.20">
    <property type="entry name" value="ATP-grasp fold, B domain"/>
    <property type="match status" value="1"/>
</dbReference>
<evidence type="ECO:0000256" key="12">
    <source>
        <dbReference type="ARBA" id="ARBA00023316"/>
    </source>
</evidence>
<dbReference type="GO" id="GO:0005524">
    <property type="term" value="F:ATP binding"/>
    <property type="evidence" value="ECO:0007669"/>
    <property type="project" value="UniProtKB-UniRule"/>
</dbReference>
<evidence type="ECO:0000256" key="2">
    <source>
        <dbReference type="ARBA" id="ARBA00001946"/>
    </source>
</evidence>
<keyword evidence="6" id="KW-0963">Cytoplasm</keyword>
<dbReference type="EMBL" id="CP025958">
    <property type="protein sequence ID" value="AWM39666.1"/>
    <property type="molecule type" value="Genomic_DNA"/>
</dbReference>
<accession>A0A2Z3H7W8</accession>
<dbReference type="PROSITE" id="PS00844">
    <property type="entry name" value="DALA_DALA_LIGASE_2"/>
    <property type="match status" value="1"/>
</dbReference>
<evidence type="ECO:0000256" key="7">
    <source>
        <dbReference type="ARBA" id="ARBA00022598"/>
    </source>
</evidence>
<dbReference type="InterPro" id="IPR000291">
    <property type="entry name" value="D-Ala_lig_Van_CS"/>
</dbReference>
<dbReference type="GO" id="GO:0008360">
    <property type="term" value="P:regulation of cell shape"/>
    <property type="evidence" value="ECO:0007669"/>
    <property type="project" value="UniProtKB-KW"/>
</dbReference>
<feature type="domain" description="ATP-grasp" evidence="15">
    <location>
        <begin position="114"/>
        <end position="331"/>
    </location>
</feature>
<dbReference type="Gene3D" id="3.40.50.20">
    <property type="match status" value="1"/>
</dbReference>
<comment type="similarity">
    <text evidence="4">Belongs to the D-alanine--D-alanine ligase family.</text>
</comment>
<evidence type="ECO:0000256" key="10">
    <source>
        <dbReference type="ARBA" id="ARBA00022960"/>
    </source>
</evidence>
<dbReference type="GO" id="GO:0046872">
    <property type="term" value="F:metal ion binding"/>
    <property type="evidence" value="ECO:0007669"/>
    <property type="project" value="InterPro"/>
</dbReference>
<dbReference type="OrthoDB" id="9813261at2"/>
<dbReference type="Gene3D" id="3.30.1490.20">
    <property type="entry name" value="ATP-grasp fold, A domain"/>
    <property type="match status" value="1"/>
</dbReference>
<reference evidence="16 17" key="1">
    <citation type="submission" date="2018-01" db="EMBL/GenBank/DDBJ databases">
        <title>G. obscuriglobus.</title>
        <authorList>
            <person name="Franke J."/>
            <person name="Blomberg W."/>
            <person name="Selmecki A."/>
        </authorList>
    </citation>
    <scope>NUCLEOTIDE SEQUENCE [LARGE SCALE GENOMIC DNA]</scope>
    <source>
        <strain evidence="16 17">DSM 5831</strain>
    </source>
</reference>
<dbReference type="RefSeq" id="WP_029600730.1">
    <property type="nucleotide sequence ID" value="NZ_CP025958.1"/>
</dbReference>
<dbReference type="KEGG" id="gog:C1280_23480"/>
<dbReference type="Proteomes" id="UP000245802">
    <property type="component" value="Chromosome"/>
</dbReference>
<keyword evidence="17" id="KW-1185">Reference proteome</keyword>
<evidence type="ECO:0000259" key="15">
    <source>
        <dbReference type="PROSITE" id="PS50975"/>
    </source>
</evidence>
<organism evidence="16 17">
    <name type="scientific">Gemmata obscuriglobus</name>
    <dbReference type="NCBI Taxonomy" id="114"/>
    <lineage>
        <taxon>Bacteria</taxon>
        <taxon>Pseudomonadati</taxon>
        <taxon>Planctomycetota</taxon>
        <taxon>Planctomycetia</taxon>
        <taxon>Gemmatales</taxon>
        <taxon>Gemmataceae</taxon>
        <taxon>Gemmata</taxon>
    </lineage>
</organism>
<dbReference type="GO" id="GO:0071555">
    <property type="term" value="P:cell wall organization"/>
    <property type="evidence" value="ECO:0007669"/>
    <property type="project" value="UniProtKB-KW"/>
</dbReference>
<evidence type="ECO:0000256" key="4">
    <source>
        <dbReference type="ARBA" id="ARBA00010871"/>
    </source>
</evidence>
<dbReference type="InterPro" id="IPR011095">
    <property type="entry name" value="Dala_Dala_lig_C"/>
</dbReference>
<dbReference type="GO" id="GO:0008716">
    <property type="term" value="F:D-alanine-D-alanine ligase activity"/>
    <property type="evidence" value="ECO:0007669"/>
    <property type="project" value="UniProtKB-EC"/>
</dbReference>
<dbReference type="InterPro" id="IPR011761">
    <property type="entry name" value="ATP-grasp"/>
</dbReference>
<evidence type="ECO:0000256" key="1">
    <source>
        <dbReference type="ARBA" id="ARBA00001936"/>
    </source>
</evidence>
<dbReference type="PANTHER" id="PTHR23132:SF23">
    <property type="entry name" value="D-ALANINE--D-ALANINE LIGASE B"/>
    <property type="match status" value="1"/>
</dbReference>
<proteinExistence type="inferred from homology"/>
<evidence type="ECO:0000313" key="16">
    <source>
        <dbReference type="EMBL" id="AWM39666.1"/>
    </source>
</evidence>
<dbReference type="SUPFAM" id="SSF56059">
    <property type="entry name" value="Glutathione synthetase ATP-binding domain-like"/>
    <property type="match status" value="1"/>
</dbReference>
<dbReference type="GO" id="GO:0005737">
    <property type="term" value="C:cytoplasm"/>
    <property type="evidence" value="ECO:0007669"/>
    <property type="project" value="UniProtKB-SubCell"/>
</dbReference>
<keyword evidence="7 16" id="KW-0436">Ligase</keyword>
<keyword evidence="8 14" id="KW-0547">Nucleotide-binding</keyword>
<evidence type="ECO:0000256" key="11">
    <source>
        <dbReference type="ARBA" id="ARBA00022984"/>
    </source>
</evidence>
<comment type="cofactor">
    <cofactor evidence="1">
        <name>Mn(2+)</name>
        <dbReference type="ChEBI" id="CHEBI:29035"/>
    </cofactor>
</comment>
<dbReference type="PANTHER" id="PTHR23132">
    <property type="entry name" value="D-ALANINE--D-ALANINE LIGASE"/>
    <property type="match status" value="1"/>
</dbReference>
<dbReference type="GO" id="GO:0009252">
    <property type="term" value="P:peptidoglycan biosynthetic process"/>
    <property type="evidence" value="ECO:0007669"/>
    <property type="project" value="UniProtKB-KW"/>
</dbReference>
<evidence type="ECO:0000256" key="3">
    <source>
        <dbReference type="ARBA" id="ARBA00004496"/>
    </source>
</evidence>
<dbReference type="Pfam" id="PF07478">
    <property type="entry name" value="Dala_Dala_lig_C"/>
    <property type="match status" value="1"/>
</dbReference>
<sequence length="340" mass="36226">MRIGIACTLKPDGPLPPGAPDDLHEEFDSPATVKAIADVLASLGHTVALLGDGRALIESLLNAPPDLVFNFAEGAGVSRSREARVPAVCEMLGVPYTGSDPFALAVALDKDATRRLAESYGLTVPKGITLAPVAGEYDGDFAEFAPALEDAGLTLPVIAKPTCEGSSKGIRGKCLITSAAEFGPAVVELWRNYQQPVLVEEYIAGDEITIGLYGSDPPQPIGVMQIVPKQSPESFVYSLEVKRNWADAVDYVAPAKLPREVLHAIEADAMALYAGLGCRDVARLDFRVRDGVPYFLEINPLPGLNPDSGDLCYLAYRMGLTYPELIGLILDSAAARYGLR</sequence>
<comment type="catalytic activity">
    <reaction evidence="13">
        <text>2 D-alanine + ATP = D-alanyl-D-alanine + ADP + phosphate + H(+)</text>
        <dbReference type="Rhea" id="RHEA:11224"/>
        <dbReference type="ChEBI" id="CHEBI:15378"/>
        <dbReference type="ChEBI" id="CHEBI:30616"/>
        <dbReference type="ChEBI" id="CHEBI:43474"/>
        <dbReference type="ChEBI" id="CHEBI:57416"/>
        <dbReference type="ChEBI" id="CHEBI:57822"/>
        <dbReference type="ChEBI" id="CHEBI:456216"/>
        <dbReference type="EC" id="6.3.2.4"/>
    </reaction>
</comment>
<gene>
    <name evidence="16" type="ORF">C1280_23480</name>
</gene>
<evidence type="ECO:0000256" key="13">
    <source>
        <dbReference type="ARBA" id="ARBA00047614"/>
    </source>
</evidence>
<dbReference type="SUPFAM" id="SSF52440">
    <property type="entry name" value="PreATP-grasp domain"/>
    <property type="match status" value="1"/>
</dbReference>
<keyword evidence="10" id="KW-0133">Cell shape</keyword>
<dbReference type="InterPro" id="IPR013815">
    <property type="entry name" value="ATP_grasp_subdomain_1"/>
</dbReference>
<keyword evidence="9 14" id="KW-0067">ATP-binding</keyword>
<protein>
    <recommendedName>
        <fullName evidence="5">D-alanine--D-alanine ligase</fullName>
        <ecNumber evidence="5">6.3.2.4</ecNumber>
    </recommendedName>
</protein>
<evidence type="ECO:0000313" key="17">
    <source>
        <dbReference type="Proteomes" id="UP000245802"/>
    </source>
</evidence>
<dbReference type="AlphaFoldDB" id="A0A2Z3H7W8"/>
<evidence type="ECO:0000256" key="14">
    <source>
        <dbReference type="PROSITE-ProRule" id="PRU00409"/>
    </source>
</evidence>
<dbReference type="PROSITE" id="PS50975">
    <property type="entry name" value="ATP_GRASP"/>
    <property type="match status" value="1"/>
</dbReference>
<dbReference type="EC" id="6.3.2.4" evidence="5"/>
<comment type="subcellular location">
    <subcellularLocation>
        <location evidence="3">Cytoplasm</location>
    </subcellularLocation>
</comment>
<keyword evidence="12" id="KW-0961">Cell wall biogenesis/degradation</keyword>
<evidence type="ECO:0000256" key="6">
    <source>
        <dbReference type="ARBA" id="ARBA00022490"/>
    </source>
</evidence>
<comment type="cofactor">
    <cofactor evidence="2">
        <name>Mg(2+)</name>
        <dbReference type="ChEBI" id="CHEBI:18420"/>
    </cofactor>
</comment>
<dbReference type="InterPro" id="IPR016185">
    <property type="entry name" value="PreATP-grasp_dom_sf"/>
</dbReference>
<evidence type="ECO:0000256" key="9">
    <source>
        <dbReference type="ARBA" id="ARBA00022840"/>
    </source>
</evidence>
<name>A0A2Z3H7W8_9BACT</name>
<keyword evidence="11" id="KW-0573">Peptidoglycan synthesis</keyword>